<proteinExistence type="predicted"/>
<name>A0A0A3JAG8_9BACI</name>
<comment type="caution">
    <text evidence="1">The sequence shown here is derived from an EMBL/GenBank/DDBJ whole genome shotgun (WGS) entry which is preliminary data.</text>
</comment>
<dbReference type="STRING" id="1220589.CD32_14730"/>
<accession>A0A0A3JAG8</accession>
<dbReference type="eggNOG" id="COG3210">
    <property type="taxonomic scope" value="Bacteria"/>
</dbReference>
<dbReference type="InterPro" id="IPR032721">
    <property type="entry name" value="Toxin-deaminase"/>
</dbReference>
<dbReference type="Pfam" id="PF14424">
    <property type="entry name" value="Toxin-deaminase"/>
    <property type="match status" value="1"/>
</dbReference>
<gene>
    <name evidence="1" type="ORF">CD32_14730</name>
</gene>
<protein>
    <submittedName>
        <fullName evidence="1">Uncharacterized protein</fullName>
    </submittedName>
</protein>
<dbReference type="AlphaFoldDB" id="A0A0A3JAG8"/>
<dbReference type="Gene3D" id="3.40.140.10">
    <property type="entry name" value="Cytidine Deaminase, domain 2"/>
    <property type="match status" value="1"/>
</dbReference>
<dbReference type="Proteomes" id="UP000030437">
    <property type="component" value="Unassembled WGS sequence"/>
</dbReference>
<sequence length="141" mass="16017">MNLSNTQRKKIDRKINTLLNNGNVATADVNILGVKKEFNAHSQIHSSDSLGADVMDFSYATAESNRIFKNYVIDEFPRYNDTEVKILEDIASKIKDPNIKGEINLFSELNTCQSCTNVILEFREKYPNIKLNVFTNDTVIP</sequence>
<organism evidence="1 2">
    <name type="scientific">Lysinibacillus odysseyi 34hs-1 = NBRC 100172</name>
    <dbReference type="NCBI Taxonomy" id="1220589"/>
    <lineage>
        <taxon>Bacteria</taxon>
        <taxon>Bacillati</taxon>
        <taxon>Bacillota</taxon>
        <taxon>Bacilli</taxon>
        <taxon>Bacillales</taxon>
        <taxon>Bacillaceae</taxon>
        <taxon>Lysinibacillus</taxon>
    </lineage>
</organism>
<evidence type="ECO:0000313" key="1">
    <source>
        <dbReference type="EMBL" id="KGR84027.1"/>
    </source>
</evidence>
<reference evidence="1 2" key="1">
    <citation type="submission" date="2014-02" db="EMBL/GenBank/DDBJ databases">
        <title>Draft genome sequence of Lysinibacillus odysseyi NBRC 100172.</title>
        <authorList>
            <person name="Zhang F."/>
            <person name="Wang G."/>
            <person name="Zhang L."/>
        </authorList>
    </citation>
    <scope>NUCLEOTIDE SEQUENCE [LARGE SCALE GENOMIC DNA]</scope>
    <source>
        <strain evidence="1 2">NBRC 100172</strain>
    </source>
</reference>
<dbReference type="EMBL" id="JPVP01000057">
    <property type="protein sequence ID" value="KGR84027.1"/>
    <property type="molecule type" value="Genomic_DNA"/>
</dbReference>
<evidence type="ECO:0000313" key="2">
    <source>
        <dbReference type="Proteomes" id="UP000030437"/>
    </source>
</evidence>
<keyword evidence="2" id="KW-1185">Reference proteome</keyword>